<accession>A0A6P2GML1</accession>
<dbReference type="InterPro" id="IPR025145">
    <property type="entry name" value="DUF4087"/>
</dbReference>
<evidence type="ECO:0000313" key="3">
    <source>
        <dbReference type="Proteomes" id="UP000494162"/>
    </source>
</evidence>
<protein>
    <recommendedName>
        <fullName evidence="4">Lipoprotein</fullName>
    </recommendedName>
</protein>
<feature type="signal peptide" evidence="1">
    <location>
        <begin position="1"/>
        <end position="33"/>
    </location>
</feature>
<gene>
    <name evidence="2" type="ORF">BPS26883_00051</name>
</gene>
<feature type="chain" id="PRO_5026786344" description="Lipoprotein" evidence="1">
    <location>
        <begin position="34"/>
        <end position="138"/>
    </location>
</feature>
<evidence type="ECO:0000256" key="1">
    <source>
        <dbReference type="SAM" id="SignalP"/>
    </source>
</evidence>
<dbReference type="Pfam" id="PF13316">
    <property type="entry name" value="DUF4087"/>
    <property type="match status" value="1"/>
</dbReference>
<dbReference type="EMBL" id="CABVPP010000001">
    <property type="protein sequence ID" value="VWB05485.1"/>
    <property type="molecule type" value="Genomic_DNA"/>
</dbReference>
<proteinExistence type="predicted"/>
<name>A0A6P2GML1_9BURK</name>
<dbReference type="Proteomes" id="UP000494162">
    <property type="component" value="Unassembled WGS sequence"/>
</dbReference>
<evidence type="ECO:0000313" key="2">
    <source>
        <dbReference type="EMBL" id="VWB05485.1"/>
    </source>
</evidence>
<organism evidence="2 3">
    <name type="scientific">Burkholderia pseudomultivorans</name>
    <dbReference type="NCBI Taxonomy" id="1207504"/>
    <lineage>
        <taxon>Bacteria</taxon>
        <taxon>Pseudomonadati</taxon>
        <taxon>Pseudomonadota</taxon>
        <taxon>Betaproteobacteria</taxon>
        <taxon>Burkholderiales</taxon>
        <taxon>Burkholderiaceae</taxon>
        <taxon>Burkholderia</taxon>
        <taxon>Burkholderia cepacia complex</taxon>
    </lineage>
</organism>
<dbReference type="AlphaFoldDB" id="A0A6P2GML1"/>
<evidence type="ECO:0008006" key="4">
    <source>
        <dbReference type="Google" id="ProtNLM"/>
    </source>
</evidence>
<keyword evidence="1" id="KW-0732">Signal</keyword>
<reference evidence="2 3" key="1">
    <citation type="submission" date="2019-09" db="EMBL/GenBank/DDBJ databases">
        <authorList>
            <person name="Depoorter E."/>
        </authorList>
    </citation>
    <scope>NUCLEOTIDE SEQUENCE [LARGE SCALE GENOMIC DNA]</scope>
    <source>
        <strain evidence="2">LMG 26883</strain>
    </source>
</reference>
<sequence length="138" mass="15669">MRDSRWRSVLRIRQWCAVSCASLVLMGPTAAHASGDRCGWLDLSSAGAKENEVLLQDGEQNWRIDRNAGRWPVIRQSDMYPNTTPSEVYSGVHNEDYLTCACMVFESVEYSHVSKISHARLVPIARCLNDKKLWQPTD</sequence>